<gene>
    <name evidence="4" type="ORF">NCTC11062_00242</name>
    <name evidence="5" type="ORF">NCTC11062_02027</name>
</gene>
<protein>
    <recommendedName>
        <fullName evidence="3">DUF7365 domain-containing protein</fullName>
    </recommendedName>
</protein>
<sequence>MPEKELMHWLITVVFPVLITGASFYVASKNRTADLEHRLTELEVINRQQEKTIDSHSTRLDKHEEEQKITLALVERIDNLSKNIEDIKSDMSEIKNTIGKS</sequence>
<dbReference type="Proteomes" id="UP000403538">
    <property type="component" value="Unassembled WGS sequence"/>
</dbReference>
<feature type="coiled-coil region" evidence="1">
    <location>
        <begin position="46"/>
        <end position="97"/>
    </location>
</feature>
<dbReference type="Pfam" id="PF24073">
    <property type="entry name" value="DUF7365"/>
    <property type="match status" value="1"/>
</dbReference>
<dbReference type="RefSeq" id="WP_049507630.1">
    <property type="nucleotide sequence ID" value="NZ_CABEID010000001.1"/>
</dbReference>
<evidence type="ECO:0000313" key="5">
    <source>
        <dbReference type="EMBL" id="VTS50834.1"/>
    </source>
</evidence>
<accession>A0A0P0N6A3</accession>
<reference evidence="4 6" key="1">
    <citation type="submission" date="2019-05" db="EMBL/GenBank/DDBJ databases">
        <authorList>
            <consortium name="Pathogen Informatics"/>
        </authorList>
    </citation>
    <scope>NUCLEOTIDE SEQUENCE [LARGE SCALE GENOMIC DNA]</scope>
    <source>
        <strain evidence="4 6">NCTC11062</strain>
    </source>
</reference>
<evidence type="ECO:0000259" key="3">
    <source>
        <dbReference type="Pfam" id="PF24073"/>
    </source>
</evidence>
<feature type="domain" description="DUF7365" evidence="3">
    <location>
        <begin position="3"/>
        <end position="97"/>
    </location>
</feature>
<dbReference type="EMBL" id="CABEID010000003">
    <property type="protein sequence ID" value="VTS50834.1"/>
    <property type="molecule type" value="Genomic_DNA"/>
</dbReference>
<dbReference type="InterPro" id="IPR055789">
    <property type="entry name" value="DUF7365"/>
</dbReference>
<keyword evidence="2" id="KW-0472">Membrane</keyword>
<keyword evidence="1" id="KW-0175">Coiled coil</keyword>
<evidence type="ECO:0000256" key="1">
    <source>
        <dbReference type="SAM" id="Coils"/>
    </source>
</evidence>
<organism evidence="4 6">
    <name type="scientific">Streptococcus anginosus</name>
    <dbReference type="NCBI Taxonomy" id="1328"/>
    <lineage>
        <taxon>Bacteria</taxon>
        <taxon>Bacillati</taxon>
        <taxon>Bacillota</taxon>
        <taxon>Bacilli</taxon>
        <taxon>Lactobacillales</taxon>
        <taxon>Streptococcaceae</taxon>
        <taxon>Streptococcus</taxon>
        <taxon>Streptococcus anginosus group</taxon>
    </lineage>
</organism>
<proteinExistence type="predicted"/>
<evidence type="ECO:0000256" key="2">
    <source>
        <dbReference type="SAM" id="Phobius"/>
    </source>
</evidence>
<dbReference type="EMBL" id="CABEID010000001">
    <property type="protein sequence ID" value="VTS20827.1"/>
    <property type="molecule type" value="Genomic_DNA"/>
</dbReference>
<dbReference type="AlphaFoldDB" id="A0A0P0N6A3"/>
<feature type="transmembrane region" description="Helical" evidence="2">
    <location>
        <begin position="6"/>
        <end position="28"/>
    </location>
</feature>
<evidence type="ECO:0000313" key="6">
    <source>
        <dbReference type="Proteomes" id="UP000403538"/>
    </source>
</evidence>
<evidence type="ECO:0000313" key="4">
    <source>
        <dbReference type="EMBL" id="VTS20827.1"/>
    </source>
</evidence>
<name>A0A0P0N6A3_STRAP</name>
<keyword evidence="2" id="KW-0812">Transmembrane</keyword>
<keyword evidence="2" id="KW-1133">Transmembrane helix</keyword>